<dbReference type="RefSeq" id="WP_379977414.1">
    <property type="nucleotide sequence ID" value="NZ_JBHSFV010000002.1"/>
</dbReference>
<keyword evidence="1" id="KW-1133">Transmembrane helix</keyword>
<accession>A0ABV9HTD4</accession>
<dbReference type="Proteomes" id="UP001596043">
    <property type="component" value="Unassembled WGS sequence"/>
</dbReference>
<comment type="caution">
    <text evidence="2">The sequence shown here is derived from an EMBL/GenBank/DDBJ whole genome shotgun (WGS) entry which is preliminary data.</text>
</comment>
<evidence type="ECO:0000256" key="1">
    <source>
        <dbReference type="SAM" id="Phobius"/>
    </source>
</evidence>
<organism evidence="2 3">
    <name type="scientific">Dokdonia ponticola</name>
    <dbReference type="NCBI Taxonomy" id="2041041"/>
    <lineage>
        <taxon>Bacteria</taxon>
        <taxon>Pseudomonadati</taxon>
        <taxon>Bacteroidota</taxon>
        <taxon>Flavobacteriia</taxon>
        <taxon>Flavobacteriales</taxon>
        <taxon>Flavobacteriaceae</taxon>
        <taxon>Dokdonia</taxon>
    </lineage>
</organism>
<gene>
    <name evidence="2" type="ORF">ACFO3O_04835</name>
</gene>
<evidence type="ECO:0000313" key="3">
    <source>
        <dbReference type="Proteomes" id="UP001596043"/>
    </source>
</evidence>
<keyword evidence="3" id="KW-1185">Reference proteome</keyword>
<proteinExistence type="predicted"/>
<keyword evidence="1" id="KW-0812">Transmembrane</keyword>
<keyword evidence="1" id="KW-0472">Membrane</keyword>
<evidence type="ECO:0008006" key="4">
    <source>
        <dbReference type="Google" id="ProtNLM"/>
    </source>
</evidence>
<protein>
    <recommendedName>
        <fullName evidence="4">DUF3592 domain-containing protein</fullName>
    </recommendedName>
</protein>
<evidence type="ECO:0000313" key="2">
    <source>
        <dbReference type="EMBL" id="MFC4633219.1"/>
    </source>
</evidence>
<dbReference type="EMBL" id="JBHSFV010000002">
    <property type="protein sequence ID" value="MFC4633219.1"/>
    <property type="molecule type" value="Genomic_DNA"/>
</dbReference>
<name>A0ABV9HTD4_9FLAO</name>
<feature type="transmembrane region" description="Helical" evidence="1">
    <location>
        <begin position="12"/>
        <end position="31"/>
    </location>
</feature>
<reference evidence="3" key="1">
    <citation type="journal article" date="2019" name="Int. J. Syst. Evol. Microbiol.">
        <title>The Global Catalogue of Microorganisms (GCM) 10K type strain sequencing project: providing services to taxonomists for standard genome sequencing and annotation.</title>
        <authorList>
            <consortium name="The Broad Institute Genomics Platform"/>
            <consortium name="The Broad Institute Genome Sequencing Center for Infectious Disease"/>
            <person name="Wu L."/>
            <person name="Ma J."/>
        </authorList>
    </citation>
    <scope>NUCLEOTIDE SEQUENCE [LARGE SCALE GENOMIC DNA]</scope>
    <source>
        <strain evidence="3">YJ-61-S</strain>
    </source>
</reference>
<sequence length="116" mass="13275">MKFYRNLTDGKKSALIGGILILVFGIAFSIYRQSRLEKLNSDFILTEGTITEIRLNVSKGRTQTEDIFLFEFKHNGKNIIKSRTAYKPELLKVGQKFKVKVHPKDSDLLEIDLNGI</sequence>